<sequence>MMLSKFSHVVPTCHESGFRPWFELDWADRPNHSMATRHGEPEPKMLQHFLQQAVAEADKERQLALLQQEEYNSYFVGTSFLPQLGGHVSCDFCPKGLVHFGRSSRIRGRAEKEGKR</sequence>
<dbReference type="AlphaFoldDB" id="A0AA88E978"/>
<comment type="caution">
    <text evidence="1">The sequence shown here is derived from an EMBL/GenBank/DDBJ whole genome shotgun (WGS) entry which is preliminary data.</text>
</comment>
<dbReference type="Proteomes" id="UP001187192">
    <property type="component" value="Unassembled WGS sequence"/>
</dbReference>
<name>A0AA88E978_FICCA</name>
<accession>A0AA88E978</accession>
<dbReference type="EMBL" id="BTGU01000539">
    <property type="protein sequence ID" value="GMN68026.1"/>
    <property type="molecule type" value="Genomic_DNA"/>
</dbReference>
<keyword evidence="2" id="KW-1185">Reference proteome</keyword>
<evidence type="ECO:0000313" key="1">
    <source>
        <dbReference type="EMBL" id="GMN68026.1"/>
    </source>
</evidence>
<protein>
    <submittedName>
        <fullName evidence="1">Uncharacterized protein</fullName>
    </submittedName>
</protein>
<organism evidence="1 2">
    <name type="scientific">Ficus carica</name>
    <name type="common">Common fig</name>
    <dbReference type="NCBI Taxonomy" id="3494"/>
    <lineage>
        <taxon>Eukaryota</taxon>
        <taxon>Viridiplantae</taxon>
        <taxon>Streptophyta</taxon>
        <taxon>Embryophyta</taxon>
        <taxon>Tracheophyta</taxon>
        <taxon>Spermatophyta</taxon>
        <taxon>Magnoliopsida</taxon>
        <taxon>eudicotyledons</taxon>
        <taxon>Gunneridae</taxon>
        <taxon>Pentapetalae</taxon>
        <taxon>rosids</taxon>
        <taxon>fabids</taxon>
        <taxon>Rosales</taxon>
        <taxon>Moraceae</taxon>
        <taxon>Ficeae</taxon>
        <taxon>Ficus</taxon>
    </lineage>
</organism>
<reference evidence="1" key="1">
    <citation type="submission" date="2023-07" db="EMBL/GenBank/DDBJ databases">
        <title>draft genome sequence of fig (Ficus carica).</title>
        <authorList>
            <person name="Takahashi T."/>
            <person name="Nishimura K."/>
        </authorList>
    </citation>
    <scope>NUCLEOTIDE SEQUENCE</scope>
</reference>
<evidence type="ECO:0000313" key="2">
    <source>
        <dbReference type="Proteomes" id="UP001187192"/>
    </source>
</evidence>
<proteinExistence type="predicted"/>
<gene>
    <name evidence="1" type="ORF">TIFTF001_037085</name>
</gene>